<dbReference type="Proteomes" id="UP000024635">
    <property type="component" value="Unassembled WGS sequence"/>
</dbReference>
<evidence type="ECO:0000313" key="2">
    <source>
        <dbReference type="EMBL" id="EYC11453.1"/>
    </source>
</evidence>
<accession>A0A016UA42</accession>
<feature type="compositionally biased region" description="Polar residues" evidence="1">
    <location>
        <begin position="54"/>
        <end position="64"/>
    </location>
</feature>
<organism evidence="2 3">
    <name type="scientific">Ancylostoma ceylanicum</name>
    <dbReference type="NCBI Taxonomy" id="53326"/>
    <lineage>
        <taxon>Eukaryota</taxon>
        <taxon>Metazoa</taxon>
        <taxon>Ecdysozoa</taxon>
        <taxon>Nematoda</taxon>
        <taxon>Chromadorea</taxon>
        <taxon>Rhabditida</taxon>
        <taxon>Rhabditina</taxon>
        <taxon>Rhabditomorpha</taxon>
        <taxon>Strongyloidea</taxon>
        <taxon>Ancylostomatidae</taxon>
        <taxon>Ancylostomatinae</taxon>
        <taxon>Ancylostoma</taxon>
    </lineage>
</organism>
<dbReference type="EMBL" id="JARK01001386">
    <property type="protein sequence ID" value="EYC11453.1"/>
    <property type="molecule type" value="Genomic_DNA"/>
</dbReference>
<feature type="region of interest" description="Disordered" evidence="1">
    <location>
        <begin position="32"/>
        <end position="64"/>
    </location>
</feature>
<reference evidence="3" key="1">
    <citation type="journal article" date="2015" name="Nat. Genet.">
        <title>The genome and transcriptome of the zoonotic hookworm Ancylostoma ceylanicum identify infection-specific gene families.</title>
        <authorList>
            <person name="Schwarz E.M."/>
            <person name="Hu Y."/>
            <person name="Antoshechkin I."/>
            <person name="Miller M.M."/>
            <person name="Sternberg P.W."/>
            <person name="Aroian R.V."/>
        </authorList>
    </citation>
    <scope>NUCLEOTIDE SEQUENCE</scope>
    <source>
        <strain evidence="3">HY135</strain>
    </source>
</reference>
<dbReference type="AlphaFoldDB" id="A0A016UA42"/>
<gene>
    <name evidence="2" type="primary">Acey_s0050.g1922</name>
    <name evidence="2" type="ORF">Y032_0050g1922</name>
</gene>
<evidence type="ECO:0000313" key="3">
    <source>
        <dbReference type="Proteomes" id="UP000024635"/>
    </source>
</evidence>
<protein>
    <submittedName>
        <fullName evidence="2">Uncharacterized protein</fullName>
    </submittedName>
</protein>
<proteinExistence type="predicted"/>
<evidence type="ECO:0000256" key="1">
    <source>
        <dbReference type="SAM" id="MobiDB-lite"/>
    </source>
</evidence>
<sequence length="130" mass="14905">MLKFSCEDNVLRYTPCLKAPFELHLEALEAQVKGRKKEENTKSALATPKRKSPGTPNETSSTQVIQENVASERLLRTQESVDLAQTPPSMQSLKLSNQICDWLELSKTQRSIVRNLYKMRHKNCFEIINQ</sequence>
<name>A0A016UA42_9BILA</name>
<comment type="caution">
    <text evidence="2">The sequence shown here is derived from an EMBL/GenBank/DDBJ whole genome shotgun (WGS) entry which is preliminary data.</text>
</comment>
<keyword evidence="3" id="KW-1185">Reference proteome</keyword>